<evidence type="ECO:0000313" key="2">
    <source>
        <dbReference type="EMBL" id="GAI35922.1"/>
    </source>
</evidence>
<gene>
    <name evidence="2" type="ORF">S06H3_43975</name>
</gene>
<proteinExistence type="predicted"/>
<reference evidence="2" key="1">
    <citation type="journal article" date="2014" name="Front. Microbiol.">
        <title>High frequency of phylogenetically diverse reductive dehalogenase-homologous genes in deep subseafloor sedimentary metagenomes.</title>
        <authorList>
            <person name="Kawai M."/>
            <person name="Futagami T."/>
            <person name="Toyoda A."/>
            <person name="Takaki Y."/>
            <person name="Nishi S."/>
            <person name="Hori S."/>
            <person name="Arai W."/>
            <person name="Tsubouchi T."/>
            <person name="Morono Y."/>
            <person name="Uchiyama I."/>
            <person name="Ito T."/>
            <person name="Fujiyama A."/>
            <person name="Inagaki F."/>
            <person name="Takami H."/>
        </authorList>
    </citation>
    <scope>NUCLEOTIDE SEQUENCE</scope>
    <source>
        <strain evidence="2">Expedition CK06-06</strain>
    </source>
</reference>
<sequence>MVRQKVYRDGKAEEAAAEPVLIADAPVQPAVPVGIPGFHPSGQPIQNGDPVQ</sequence>
<name>X1MW46_9ZZZZ</name>
<comment type="caution">
    <text evidence="2">The sequence shown here is derived from an EMBL/GenBank/DDBJ whole genome shotgun (WGS) entry which is preliminary data.</text>
</comment>
<accession>X1MW46</accession>
<organism evidence="2">
    <name type="scientific">marine sediment metagenome</name>
    <dbReference type="NCBI Taxonomy" id="412755"/>
    <lineage>
        <taxon>unclassified sequences</taxon>
        <taxon>metagenomes</taxon>
        <taxon>ecological metagenomes</taxon>
    </lineage>
</organism>
<dbReference type="AlphaFoldDB" id="X1MW46"/>
<feature type="region of interest" description="Disordered" evidence="1">
    <location>
        <begin position="31"/>
        <end position="52"/>
    </location>
</feature>
<evidence type="ECO:0000256" key="1">
    <source>
        <dbReference type="SAM" id="MobiDB-lite"/>
    </source>
</evidence>
<dbReference type="EMBL" id="BARV01027319">
    <property type="protein sequence ID" value="GAI35922.1"/>
    <property type="molecule type" value="Genomic_DNA"/>
</dbReference>
<protein>
    <submittedName>
        <fullName evidence="2">Uncharacterized protein</fullName>
    </submittedName>
</protein>